<organism evidence="1">
    <name type="scientific">Anguilla anguilla</name>
    <name type="common">European freshwater eel</name>
    <name type="synonym">Muraena anguilla</name>
    <dbReference type="NCBI Taxonomy" id="7936"/>
    <lineage>
        <taxon>Eukaryota</taxon>
        <taxon>Metazoa</taxon>
        <taxon>Chordata</taxon>
        <taxon>Craniata</taxon>
        <taxon>Vertebrata</taxon>
        <taxon>Euteleostomi</taxon>
        <taxon>Actinopterygii</taxon>
        <taxon>Neopterygii</taxon>
        <taxon>Teleostei</taxon>
        <taxon>Anguilliformes</taxon>
        <taxon>Anguillidae</taxon>
        <taxon>Anguilla</taxon>
    </lineage>
</organism>
<sequence>MSVQCTKQIRLRSFPQKHYFHSLHLMFPPSSFHLPSLHFPLIKGAVYKFV</sequence>
<name>A0A0E9SF31_ANGAN</name>
<reference evidence="1" key="2">
    <citation type="journal article" date="2015" name="Fish Shellfish Immunol.">
        <title>Early steps in the European eel (Anguilla anguilla)-Vibrio vulnificus interaction in the gills: Role of the RtxA13 toxin.</title>
        <authorList>
            <person name="Callol A."/>
            <person name="Pajuelo D."/>
            <person name="Ebbesson L."/>
            <person name="Teles M."/>
            <person name="MacKenzie S."/>
            <person name="Amaro C."/>
        </authorList>
    </citation>
    <scope>NUCLEOTIDE SEQUENCE</scope>
</reference>
<dbReference type="AlphaFoldDB" id="A0A0E9SF31"/>
<accession>A0A0E9SF31</accession>
<protein>
    <submittedName>
        <fullName evidence="1">Uncharacterized protein</fullName>
    </submittedName>
</protein>
<dbReference type="EMBL" id="GBXM01069302">
    <property type="protein sequence ID" value="JAH39275.1"/>
    <property type="molecule type" value="Transcribed_RNA"/>
</dbReference>
<evidence type="ECO:0000313" key="1">
    <source>
        <dbReference type="EMBL" id="JAH39275.1"/>
    </source>
</evidence>
<proteinExistence type="predicted"/>
<reference evidence="1" key="1">
    <citation type="submission" date="2014-11" db="EMBL/GenBank/DDBJ databases">
        <authorList>
            <person name="Amaro Gonzalez C."/>
        </authorList>
    </citation>
    <scope>NUCLEOTIDE SEQUENCE</scope>
</reference>